<feature type="region of interest" description="Disordered" evidence="13">
    <location>
        <begin position="345"/>
        <end position="379"/>
    </location>
</feature>
<evidence type="ECO:0000256" key="7">
    <source>
        <dbReference type="ARBA" id="ARBA00022759"/>
    </source>
</evidence>
<name>A0ABD0SWA4_LOXSC</name>
<dbReference type="InterPro" id="IPR021109">
    <property type="entry name" value="Peptidase_aspartic_dom_sf"/>
</dbReference>
<dbReference type="PROSITE" id="PS50158">
    <property type="entry name" value="ZF_CCHC"/>
    <property type="match status" value="1"/>
</dbReference>
<feature type="region of interest" description="Disordered" evidence="13">
    <location>
        <begin position="1"/>
        <end position="149"/>
    </location>
</feature>
<evidence type="ECO:0000256" key="13">
    <source>
        <dbReference type="SAM" id="MobiDB-lite"/>
    </source>
</evidence>
<dbReference type="Gene3D" id="3.30.420.10">
    <property type="entry name" value="Ribonuclease H-like superfamily/Ribonuclease H"/>
    <property type="match status" value="1"/>
</dbReference>
<dbReference type="EC" id="2.7.7.49" evidence="1"/>
<keyword evidence="8" id="KW-0378">Hydrolase</keyword>
<dbReference type="SUPFAM" id="SSF56672">
    <property type="entry name" value="DNA/RNA polymerases"/>
    <property type="match status" value="1"/>
</dbReference>
<evidence type="ECO:0000256" key="3">
    <source>
        <dbReference type="ARBA" id="ARBA00022679"/>
    </source>
</evidence>
<reference evidence="17 18" key="1">
    <citation type="submission" date="2024-06" db="EMBL/GenBank/DDBJ databases">
        <title>A chromosome-level genome assembly of beet webworm, Loxostege sticticalis.</title>
        <authorList>
            <person name="Zhang Y."/>
        </authorList>
    </citation>
    <scope>NUCLEOTIDE SEQUENCE [LARGE SCALE GENOMIC DNA]</scope>
    <source>
        <strain evidence="17">AQ028</strain>
        <tissue evidence="17">Male pupae</tissue>
    </source>
</reference>
<dbReference type="Pfam" id="PF00078">
    <property type="entry name" value="RVT_1"/>
    <property type="match status" value="1"/>
</dbReference>
<feature type="domain" description="Reverse transcriptase" evidence="15">
    <location>
        <begin position="761"/>
        <end position="940"/>
    </location>
</feature>
<dbReference type="GO" id="GO:0008270">
    <property type="term" value="F:zinc ion binding"/>
    <property type="evidence" value="ECO:0007669"/>
    <property type="project" value="UniProtKB-KW"/>
</dbReference>
<keyword evidence="2" id="KW-0645">Protease</keyword>
<evidence type="ECO:0000256" key="10">
    <source>
        <dbReference type="ARBA" id="ARBA00023125"/>
    </source>
</evidence>
<dbReference type="FunFam" id="3.10.10.10:FF:000007">
    <property type="entry name" value="Retrovirus-related Pol polyprotein from transposon 17.6-like Protein"/>
    <property type="match status" value="1"/>
</dbReference>
<feature type="compositionally biased region" description="Basic residues" evidence="13">
    <location>
        <begin position="62"/>
        <end position="73"/>
    </location>
</feature>
<evidence type="ECO:0000256" key="11">
    <source>
        <dbReference type="ARBA" id="ARBA00023268"/>
    </source>
</evidence>
<dbReference type="Pfam" id="PF00098">
    <property type="entry name" value="zf-CCHC"/>
    <property type="match status" value="1"/>
</dbReference>
<dbReference type="InterPro" id="IPR000477">
    <property type="entry name" value="RT_dom"/>
</dbReference>
<comment type="caution">
    <text evidence="17">The sequence shown here is derived from an EMBL/GenBank/DDBJ whole genome shotgun (WGS) entry which is preliminary data.</text>
</comment>
<feature type="compositionally biased region" description="Basic and acidic residues" evidence="13">
    <location>
        <begin position="348"/>
        <end position="373"/>
    </location>
</feature>
<dbReference type="InterPro" id="IPR043128">
    <property type="entry name" value="Rev_trsase/Diguanyl_cyclase"/>
</dbReference>
<keyword evidence="3" id="KW-0808">Transferase</keyword>
<dbReference type="Pfam" id="PF17921">
    <property type="entry name" value="Integrase_H2C2"/>
    <property type="match status" value="1"/>
</dbReference>
<dbReference type="InterPro" id="IPR036875">
    <property type="entry name" value="Znf_CCHC_sf"/>
</dbReference>
<feature type="compositionally biased region" description="Basic residues" evidence="13">
    <location>
        <begin position="34"/>
        <end position="46"/>
    </location>
</feature>
<dbReference type="SMART" id="SM00343">
    <property type="entry name" value="ZnF_C2HC"/>
    <property type="match status" value="2"/>
</dbReference>
<keyword evidence="12" id="KW-0479">Metal-binding</keyword>
<dbReference type="Gene3D" id="3.30.70.270">
    <property type="match status" value="2"/>
</dbReference>
<dbReference type="PROSITE" id="PS50878">
    <property type="entry name" value="RT_POL"/>
    <property type="match status" value="1"/>
</dbReference>
<dbReference type="InterPro" id="IPR043502">
    <property type="entry name" value="DNA/RNA_pol_sf"/>
</dbReference>
<dbReference type="InterPro" id="IPR050951">
    <property type="entry name" value="Retrovirus_Pol_polyprotein"/>
</dbReference>
<feature type="domain" description="CCHC-type" evidence="14">
    <location>
        <begin position="389"/>
        <end position="404"/>
    </location>
</feature>
<evidence type="ECO:0000256" key="12">
    <source>
        <dbReference type="PROSITE-ProRule" id="PRU00047"/>
    </source>
</evidence>
<dbReference type="PANTHER" id="PTHR37984">
    <property type="entry name" value="PROTEIN CBG26694"/>
    <property type="match status" value="1"/>
</dbReference>
<dbReference type="SUPFAM" id="SSF53098">
    <property type="entry name" value="Ribonuclease H-like"/>
    <property type="match status" value="1"/>
</dbReference>
<dbReference type="Pfam" id="PF17919">
    <property type="entry name" value="RT_RNaseH_2"/>
    <property type="match status" value="1"/>
</dbReference>
<feature type="compositionally biased region" description="Basic residues" evidence="13">
    <location>
        <begin position="115"/>
        <end position="126"/>
    </location>
</feature>
<evidence type="ECO:0000259" key="16">
    <source>
        <dbReference type="PROSITE" id="PS50994"/>
    </source>
</evidence>
<dbReference type="Gene3D" id="3.10.10.10">
    <property type="entry name" value="HIV Type 1 Reverse Transcriptase, subunit A, domain 1"/>
    <property type="match status" value="1"/>
</dbReference>
<dbReference type="Gene3D" id="1.10.340.70">
    <property type="match status" value="1"/>
</dbReference>
<keyword evidence="7" id="KW-0255">Endonuclease</keyword>
<dbReference type="InterPro" id="IPR012337">
    <property type="entry name" value="RNaseH-like_sf"/>
</dbReference>
<dbReference type="InterPro" id="IPR036397">
    <property type="entry name" value="RNaseH_sf"/>
</dbReference>
<dbReference type="Proteomes" id="UP001549921">
    <property type="component" value="Unassembled WGS sequence"/>
</dbReference>
<organism evidence="17 18">
    <name type="scientific">Loxostege sticticalis</name>
    <name type="common">Beet webworm moth</name>
    <dbReference type="NCBI Taxonomy" id="481309"/>
    <lineage>
        <taxon>Eukaryota</taxon>
        <taxon>Metazoa</taxon>
        <taxon>Ecdysozoa</taxon>
        <taxon>Arthropoda</taxon>
        <taxon>Hexapoda</taxon>
        <taxon>Insecta</taxon>
        <taxon>Pterygota</taxon>
        <taxon>Neoptera</taxon>
        <taxon>Endopterygota</taxon>
        <taxon>Lepidoptera</taxon>
        <taxon>Glossata</taxon>
        <taxon>Ditrysia</taxon>
        <taxon>Pyraloidea</taxon>
        <taxon>Crambidae</taxon>
        <taxon>Pyraustinae</taxon>
        <taxon>Loxostege</taxon>
    </lineage>
</organism>
<keyword evidence="12" id="KW-0863">Zinc-finger</keyword>
<evidence type="ECO:0000313" key="18">
    <source>
        <dbReference type="Proteomes" id="UP001549921"/>
    </source>
</evidence>
<dbReference type="InterPro" id="IPR001878">
    <property type="entry name" value="Znf_CCHC"/>
</dbReference>
<keyword evidence="6" id="KW-0064">Aspartyl protease</keyword>
<dbReference type="GO" id="GO:0003964">
    <property type="term" value="F:RNA-directed DNA polymerase activity"/>
    <property type="evidence" value="ECO:0007669"/>
    <property type="project" value="UniProtKB-KW"/>
</dbReference>
<keyword evidence="10" id="KW-0238">DNA-binding</keyword>
<evidence type="ECO:0000256" key="6">
    <source>
        <dbReference type="ARBA" id="ARBA00022750"/>
    </source>
</evidence>
<keyword evidence="5" id="KW-0540">Nuclease</keyword>
<dbReference type="Gene3D" id="4.10.60.10">
    <property type="entry name" value="Zinc finger, CCHC-type"/>
    <property type="match status" value="1"/>
</dbReference>
<feature type="compositionally biased region" description="Basic residues" evidence="13">
    <location>
        <begin position="82"/>
        <end position="103"/>
    </location>
</feature>
<proteinExistence type="predicted"/>
<keyword evidence="11" id="KW-0511">Multifunctional enzyme</keyword>
<dbReference type="SUPFAM" id="SSF57756">
    <property type="entry name" value="Retrovirus zinc finger-like domains"/>
    <property type="match status" value="1"/>
</dbReference>
<dbReference type="InterPro" id="IPR001584">
    <property type="entry name" value="Integrase_cat-core"/>
</dbReference>
<dbReference type="FunFam" id="3.30.70.270:FF:000020">
    <property type="entry name" value="Transposon Tf2-6 polyprotein-like Protein"/>
    <property type="match status" value="1"/>
</dbReference>
<sequence>MSNRGFTPSTTPPVSKKRQYNLVSREYSMDRTSRSRTRTRRRRRYRFSSSDSSRVSDDRRRSSSHSRDKKARRLREQSHSAVRTRMKRSRSHRRRRCHHRHRSSSCSSSDLQSVRSRKRRHDRRRSRSESYRSRSPPSKRVNMSDSKSNETLIESLVSALKGSNNNKGNPITHMQGAQNIITEFDPNSRSQTMKDWIRKINESAEIYGWSEQQTIFYALPKLSGLARKWYDGLTSVKYSWVEWQEKLLKTFPCDQNYGDQLTEMLNRKSRRNETLIEYYYDKIMLVNRCQLKGRQAVDCITHGIYDNNIRMNIQGAHYDDPEQVLNYFRNVSNKPFDSFSQRRVQTNDNRDRLYSDTQNKKPQDPSQDTKTRYSNDTTGSKRSLVNVTCYNCGEPGHTVVRCTKEIIKCTKCKRHGHKEVNCTFNSGKLTGINNADAKTKNVLNIEGNPDNNKKYFKKVKVNEVEMNGYIDFGSECTLISDKQCQNLKLNVDSKNLPTLRGFGNSYIVPSGRTNIRLSVDLVQVQLTAFTVPAELLPADVLIGQSLTEHFSVRVFKTDKELVLYQITANKSNSLVLKVVDDGKIDIDTLVPVTCSSDYTGFVSVTSDIRREGECEYFILPGIYSISNGNGCIIAVSLNKKPVIIKKGKVIARGISVPKSVLDSEESSSYIVNVRRLSSDTSTIIEENLNISEQFEMDNKTKLLGLLNSYRDCFAFTTGELGQTSVAEMHIKLNDSTPVTYRPYRLSLSEREKVQQIVNELMSNKIIRESNSEYASPIILVAKKNGESRLCVDYRALNRKTVKDKYPMPLIEDQIDKLQGHTVFTTLDLSQGYHQIPVSEESKHLTAFVTPDGHFEYNRMPFGLTNAPAVFQRMVHSLLNKHKIPGVLAYMDDIVIGSKSIHEGMEKLQRVLDMLREANLTLNIKKCHFFKTTIEYLGFEISADGVRPGLRKVEAVAAFPTPRNPHEIRQFIGLASFFRRFVRNFATLAKPLTSLTKADARWSWGQDQLDAFVKIKEILTTRPVLAIYNPNHSTELHTDASQLGIGGVLLQREHEKSPLTAVAYFSRQTTPEEQHLHSFELETLAVVMSLERFRVYLLGIQFKVVTDCNALRTALTKRDLVPRIARWWLLVQDYDFTVEYRPGTQMQHADSLSRNPLPCDDNNVELDVLKVTQNEHSLLAAQISDPKLKLIKCILDKNCTEAKEVNNNYVLKDGRIFRKVGDALKWAVPRDARWKVCLICHDESGHFSFEKTLEKMRRDYWFPGMARFVRKYVRACIPCAYAKEPAGKKQGLLHPIPKPNVPFECVHIDHVGPFTRSKTGNTYILGIVDAFTKFIVLRAVRNTKSRTSIQVLRDFIGLFGSPKVIVSDRGTSFTSDEFKRFVDSHQIKHVKNAVATPRANGQIERYNRSILSSLTALNINEDDRNWDSDLSKVQWSLNNTLNKGIGKTPAQVVFGKETVSLSESHLHDISENLTVNENVNATREEVSTHISKEQEKMKTRFDGKRCAALKYKVGDLVMVLKNVHNVGNSNKLVPPYSGPYKVSAVLGNDRYEVCSVDGFSNRKYKNVYSADKMKPWIRFDPQNSSESDNDCSETE</sequence>
<dbReference type="InterPro" id="IPR041577">
    <property type="entry name" value="RT_RNaseH_2"/>
</dbReference>
<evidence type="ECO:0000259" key="14">
    <source>
        <dbReference type="PROSITE" id="PS50158"/>
    </source>
</evidence>
<dbReference type="GO" id="GO:0003677">
    <property type="term" value="F:DNA binding"/>
    <property type="evidence" value="ECO:0007669"/>
    <property type="project" value="UniProtKB-KW"/>
</dbReference>
<evidence type="ECO:0000313" key="17">
    <source>
        <dbReference type="EMBL" id="KAL0829890.1"/>
    </source>
</evidence>
<evidence type="ECO:0000256" key="8">
    <source>
        <dbReference type="ARBA" id="ARBA00022801"/>
    </source>
</evidence>
<evidence type="ECO:0000256" key="4">
    <source>
        <dbReference type="ARBA" id="ARBA00022695"/>
    </source>
</evidence>
<dbReference type="CDD" id="cd09274">
    <property type="entry name" value="RNase_HI_RT_Ty3"/>
    <property type="match status" value="1"/>
</dbReference>
<dbReference type="PANTHER" id="PTHR37984:SF5">
    <property type="entry name" value="PROTEIN NYNRIN-LIKE"/>
    <property type="match status" value="1"/>
</dbReference>
<keyword evidence="12" id="KW-0862">Zinc</keyword>
<dbReference type="PROSITE" id="PS50994">
    <property type="entry name" value="INTEGRASE"/>
    <property type="match status" value="1"/>
</dbReference>
<dbReference type="InterPro" id="IPR041588">
    <property type="entry name" value="Integrase_H2C2"/>
</dbReference>
<protein>
    <recommendedName>
        <fullName evidence="1">RNA-directed DNA polymerase</fullName>
        <ecNumber evidence="1">2.7.7.49</ecNumber>
    </recommendedName>
</protein>
<dbReference type="GO" id="GO:0006508">
    <property type="term" value="P:proteolysis"/>
    <property type="evidence" value="ECO:0007669"/>
    <property type="project" value="UniProtKB-KW"/>
</dbReference>
<dbReference type="GO" id="GO:0042575">
    <property type="term" value="C:DNA polymerase complex"/>
    <property type="evidence" value="ECO:0007669"/>
    <property type="project" value="UniProtKB-ARBA"/>
</dbReference>
<dbReference type="Gene3D" id="2.40.70.10">
    <property type="entry name" value="Acid Proteases"/>
    <property type="match status" value="1"/>
</dbReference>
<evidence type="ECO:0000259" key="15">
    <source>
        <dbReference type="PROSITE" id="PS50878"/>
    </source>
</evidence>
<evidence type="ECO:0000256" key="9">
    <source>
        <dbReference type="ARBA" id="ARBA00022918"/>
    </source>
</evidence>
<accession>A0ABD0SWA4</accession>
<dbReference type="Pfam" id="PF00665">
    <property type="entry name" value="rve"/>
    <property type="match status" value="1"/>
</dbReference>
<evidence type="ECO:0000256" key="5">
    <source>
        <dbReference type="ARBA" id="ARBA00022722"/>
    </source>
</evidence>
<dbReference type="GO" id="GO:0004519">
    <property type="term" value="F:endonuclease activity"/>
    <property type="evidence" value="ECO:0007669"/>
    <property type="project" value="UniProtKB-KW"/>
</dbReference>
<evidence type="ECO:0000256" key="1">
    <source>
        <dbReference type="ARBA" id="ARBA00012493"/>
    </source>
</evidence>
<dbReference type="CDD" id="cd01647">
    <property type="entry name" value="RT_LTR"/>
    <property type="match status" value="1"/>
</dbReference>
<dbReference type="EMBL" id="JBEDNZ010000014">
    <property type="protein sequence ID" value="KAL0829890.1"/>
    <property type="molecule type" value="Genomic_DNA"/>
</dbReference>
<keyword evidence="4" id="KW-0548">Nucleotidyltransferase</keyword>
<dbReference type="GO" id="GO:0004190">
    <property type="term" value="F:aspartic-type endopeptidase activity"/>
    <property type="evidence" value="ECO:0007669"/>
    <property type="project" value="UniProtKB-KW"/>
</dbReference>
<evidence type="ECO:0000256" key="2">
    <source>
        <dbReference type="ARBA" id="ARBA00022670"/>
    </source>
</evidence>
<feature type="domain" description="Integrase catalytic" evidence="16">
    <location>
        <begin position="1297"/>
        <end position="1456"/>
    </location>
</feature>
<gene>
    <name evidence="17" type="ORF">ABMA28_003368</name>
</gene>
<keyword evidence="9" id="KW-0695">RNA-directed DNA polymerase</keyword>
<feature type="compositionally biased region" description="Polar residues" evidence="13">
    <location>
        <begin position="1"/>
        <end position="13"/>
    </location>
</feature>